<keyword evidence="5" id="KW-0145">Chemotaxis</keyword>
<keyword evidence="8" id="KW-0283">Flagellar rotation</keyword>
<dbReference type="OrthoDB" id="9782603at2"/>
<evidence type="ECO:0000259" key="15">
    <source>
        <dbReference type="Pfam" id="PF20560"/>
    </source>
</evidence>
<keyword evidence="12 13" id="KW-0472">Membrane</keyword>
<dbReference type="Pfam" id="PF01618">
    <property type="entry name" value="MotA_ExbB"/>
    <property type="match status" value="1"/>
</dbReference>
<dbReference type="RefSeq" id="WP_063635727.1">
    <property type="nucleotide sequence ID" value="NZ_CP015285.1"/>
</dbReference>
<evidence type="ECO:0000256" key="5">
    <source>
        <dbReference type="ARBA" id="ARBA00022500"/>
    </source>
</evidence>
<dbReference type="GO" id="GO:1902600">
    <property type="term" value="P:proton transmembrane transport"/>
    <property type="evidence" value="ECO:0007669"/>
    <property type="project" value="UniProtKB-KW"/>
</dbReference>
<organism evidence="16 17">
    <name type="scientific">Azospirillum humicireducens</name>
    <dbReference type="NCBI Taxonomy" id="1226968"/>
    <lineage>
        <taxon>Bacteria</taxon>
        <taxon>Pseudomonadati</taxon>
        <taxon>Pseudomonadota</taxon>
        <taxon>Alphaproteobacteria</taxon>
        <taxon>Rhodospirillales</taxon>
        <taxon>Azospirillaceae</taxon>
        <taxon>Azospirillum</taxon>
    </lineage>
</organism>
<evidence type="ECO:0000256" key="1">
    <source>
        <dbReference type="ARBA" id="ARBA00004429"/>
    </source>
</evidence>
<dbReference type="PANTHER" id="PTHR30433:SF4">
    <property type="entry name" value="MOTILITY PROTEIN A"/>
    <property type="match status" value="1"/>
</dbReference>
<dbReference type="GO" id="GO:0005886">
    <property type="term" value="C:plasma membrane"/>
    <property type="evidence" value="ECO:0007669"/>
    <property type="project" value="UniProtKB-SubCell"/>
</dbReference>
<keyword evidence="4" id="KW-1003">Cell membrane</keyword>
<dbReference type="STRING" id="1226968.A6A40_12770"/>
<keyword evidence="16" id="KW-0282">Flagellum</keyword>
<protein>
    <submittedName>
        <fullName evidence="16">Flagellar motor stator protein MotA</fullName>
    </submittedName>
</protein>
<evidence type="ECO:0000259" key="14">
    <source>
        <dbReference type="Pfam" id="PF01618"/>
    </source>
</evidence>
<evidence type="ECO:0000256" key="6">
    <source>
        <dbReference type="ARBA" id="ARBA00022519"/>
    </source>
</evidence>
<dbReference type="InterPro" id="IPR047055">
    <property type="entry name" value="MotA-like"/>
</dbReference>
<dbReference type="EMBL" id="CP015285">
    <property type="protein sequence ID" value="ANC92682.1"/>
    <property type="molecule type" value="Genomic_DNA"/>
</dbReference>
<comment type="similarity">
    <text evidence="2">Belongs to the MotA family.</text>
</comment>
<evidence type="ECO:0000256" key="12">
    <source>
        <dbReference type="ARBA" id="ARBA00023136"/>
    </source>
</evidence>
<dbReference type="PROSITE" id="PS01307">
    <property type="entry name" value="MOTA"/>
    <property type="match status" value="1"/>
</dbReference>
<evidence type="ECO:0000256" key="11">
    <source>
        <dbReference type="ARBA" id="ARBA00023065"/>
    </source>
</evidence>
<dbReference type="Pfam" id="PF20560">
    <property type="entry name" value="MotA_N"/>
    <property type="match status" value="1"/>
</dbReference>
<dbReference type="PANTHER" id="PTHR30433">
    <property type="entry name" value="CHEMOTAXIS PROTEIN MOTA"/>
    <property type="match status" value="1"/>
</dbReference>
<feature type="domain" description="MotA/TolQ/ExbB proton channel" evidence="14">
    <location>
        <begin position="137"/>
        <end position="235"/>
    </location>
</feature>
<dbReference type="InterPro" id="IPR002898">
    <property type="entry name" value="MotA_ExbB_proton_chnl"/>
</dbReference>
<dbReference type="GO" id="GO:0006935">
    <property type="term" value="P:chemotaxis"/>
    <property type="evidence" value="ECO:0007669"/>
    <property type="project" value="UniProtKB-KW"/>
</dbReference>
<dbReference type="AlphaFoldDB" id="A0A160JHW1"/>
<dbReference type="InterPro" id="IPR022522">
    <property type="entry name" value="Flagellar_motor_stator_MotA"/>
</dbReference>
<keyword evidence="11" id="KW-0406">Ion transport</keyword>
<feature type="domain" description="Motility protein A N-terminal" evidence="15">
    <location>
        <begin position="5"/>
        <end position="93"/>
    </location>
</feature>
<keyword evidence="7 13" id="KW-0812">Transmembrane</keyword>
<feature type="transmembrane region" description="Helical" evidence="13">
    <location>
        <begin position="26"/>
        <end position="48"/>
    </location>
</feature>
<evidence type="ECO:0000256" key="2">
    <source>
        <dbReference type="ARBA" id="ARBA00008038"/>
    </source>
</evidence>
<dbReference type="InterPro" id="IPR000540">
    <property type="entry name" value="Flag_MotA_CS"/>
</dbReference>
<keyword evidence="6" id="KW-0997">Cell inner membrane</keyword>
<evidence type="ECO:0000313" key="17">
    <source>
        <dbReference type="Proteomes" id="UP000077405"/>
    </source>
</evidence>
<dbReference type="NCBIfam" id="TIGR03818">
    <property type="entry name" value="MotA1"/>
    <property type="match status" value="1"/>
</dbReference>
<dbReference type="GO" id="GO:0071978">
    <property type="term" value="P:bacterial-type flagellum-dependent swarming motility"/>
    <property type="evidence" value="ECO:0007669"/>
    <property type="project" value="InterPro"/>
</dbReference>
<feature type="transmembrane region" description="Helical" evidence="13">
    <location>
        <begin position="197"/>
        <end position="220"/>
    </location>
</feature>
<evidence type="ECO:0000256" key="7">
    <source>
        <dbReference type="ARBA" id="ARBA00022692"/>
    </source>
</evidence>
<evidence type="ECO:0000256" key="9">
    <source>
        <dbReference type="ARBA" id="ARBA00022781"/>
    </source>
</evidence>
<evidence type="ECO:0000256" key="10">
    <source>
        <dbReference type="ARBA" id="ARBA00022989"/>
    </source>
</evidence>
<sequence>MRLMFGLIAVFASVLGGFYAMGGRMAVLWQPVEIVIIIGAGIGGFAIANSPSVLRDTLRAVGAIARGRSTPKNDYLDMIALVYGLLRVAKSKGMSQIEADIDKPAESPLFTQYPNVLRYERCMTFLCDYLRLIALGQDNPHDLESLMTEELDTLGRELNQVPKALQNLADALPALGIVAAVLGVINAMGAISEAPEVLGRMIGGALTGTFLGVLLSYGMVGPIASAARQRRESELNMYFCIKAALCAYLRGSPPQVCAEYARKVLYTDIQPSLAEVEVATTLSSQAKARDARQPA</sequence>
<accession>A0A160JHW1</accession>
<evidence type="ECO:0000313" key="16">
    <source>
        <dbReference type="EMBL" id="ANC92682.1"/>
    </source>
</evidence>
<keyword evidence="16" id="KW-0969">Cilium</keyword>
<dbReference type="KEGG" id="ahu:A6A40_12770"/>
<dbReference type="InterPro" id="IPR046786">
    <property type="entry name" value="MotA_N"/>
</dbReference>
<keyword evidence="3" id="KW-0813">Transport</keyword>
<gene>
    <name evidence="16" type="primary">motA</name>
    <name evidence="16" type="ORF">A6A40_12770</name>
</gene>
<keyword evidence="9" id="KW-0375">Hydrogen ion transport</keyword>
<evidence type="ECO:0000256" key="8">
    <source>
        <dbReference type="ARBA" id="ARBA00022779"/>
    </source>
</evidence>
<feature type="transmembrane region" description="Helical" evidence="13">
    <location>
        <begin position="171"/>
        <end position="191"/>
    </location>
</feature>
<evidence type="ECO:0000256" key="13">
    <source>
        <dbReference type="SAM" id="Phobius"/>
    </source>
</evidence>
<evidence type="ECO:0000256" key="3">
    <source>
        <dbReference type="ARBA" id="ARBA00022448"/>
    </source>
</evidence>
<reference evidence="16 17" key="1">
    <citation type="journal article" date="2013" name="Int. J. Syst. Evol. Microbiol.">
        <title>Azospirillum humicireducens sp. nov., a nitrogen-fixing bacterium isolated from a microbial fuel cell.</title>
        <authorList>
            <person name="Zhou S."/>
            <person name="Han L."/>
            <person name="Wang Y."/>
            <person name="Yang G."/>
            <person name="Zhuang L."/>
            <person name="Hu P."/>
        </authorList>
    </citation>
    <scope>NUCLEOTIDE SEQUENCE [LARGE SCALE GENOMIC DNA]</scope>
    <source>
        <strain evidence="16 17">SgZ-5</strain>
    </source>
</reference>
<dbReference type="Proteomes" id="UP000077405">
    <property type="component" value="Chromosome"/>
</dbReference>
<keyword evidence="17" id="KW-1185">Reference proteome</keyword>
<comment type="subcellular location">
    <subcellularLocation>
        <location evidence="1">Cell inner membrane</location>
        <topology evidence="1">Multi-pass membrane protein</topology>
    </subcellularLocation>
</comment>
<evidence type="ECO:0000256" key="4">
    <source>
        <dbReference type="ARBA" id="ARBA00022475"/>
    </source>
</evidence>
<keyword evidence="16" id="KW-0966">Cell projection</keyword>
<proteinExistence type="inferred from homology"/>
<keyword evidence="10 13" id="KW-1133">Transmembrane helix</keyword>
<name>A0A160JHW1_9PROT</name>